<reference evidence="2" key="1">
    <citation type="journal article" date="2021" name="Nat. Commun.">
        <title>Genetic determinants of endophytism in the Arabidopsis root mycobiome.</title>
        <authorList>
            <person name="Mesny F."/>
            <person name="Miyauchi S."/>
            <person name="Thiergart T."/>
            <person name="Pickel B."/>
            <person name="Atanasova L."/>
            <person name="Karlsson M."/>
            <person name="Huettel B."/>
            <person name="Barry K.W."/>
            <person name="Haridas S."/>
            <person name="Chen C."/>
            <person name="Bauer D."/>
            <person name="Andreopoulos W."/>
            <person name="Pangilinan J."/>
            <person name="LaButti K."/>
            <person name="Riley R."/>
            <person name="Lipzen A."/>
            <person name="Clum A."/>
            <person name="Drula E."/>
            <person name="Henrissat B."/>
            <person name="Kohler A."/>
            <person name="Grigoriev I.V."/>
            <person name="Martin F.M."/>
            <person name="Hacquard S."/>
        </authorList>
    </citation>
    <scope>NUCLEOTIDE SEQUENCE</scope>
    <source>
        <strain evidence="2">MPI-CAGE-AT-0147</strain>
    </source>
</reference>
<accession>A0A9P9F657</accession>
<keyword evidence="3" id="KW-1185">Reference proteome</keyword>
<protein>
    <submittedName>
        <fullName evidence="2">Uncharacterized protein</fullName>
    </submittedName>
</protein>
<dbReference type="EMBL" id="JAGMUV010000006">
    <property type="protein sequence ID" value="KAH7153377.1"/>
    <property type="molecule type" value="Genomic_DNA"/>
</dbReference>
<name>A0A9P9F657_9HYPO</name>
<organism evidence="2 3">
    <name type="scientific">Dactylonectria macrodidyma</name>
    <dbReference type="NCBI Taxonomy" id="307937"/>
    <lineage>
        <taxon>Eukaryota</taxon>
        <taxon>Fungi</taxon>
        <taxon>Dikarya</taxon>
        <taxon>Ascomycota</taxon>
        <taxon>Pezizomycotina</taxon>
        <taxon>Sordariomycetes</taxon>
        <taxon>Hypocreomycetidae</taxon>
        <taxon>Hypocreales</taxon>
        <taxon>Nectriaceae</taxon>
        <taxon>Dactylonectria</taxon>
    </lineage>
</organism>
<feature type="transmembrane region" description="Helical" evidence="1">
    <location>
        <begin position="578"/>
        <end position="604"/>
    </location>
</feature>
<feature type="transmembrane region" description="Helical" evidence="1">
    <location>
        <begin position="28"/>
        <end position="53"/>
    </location>
</feature>
<keyword evidence="1" id="KW-0812">Transmembrane</keyword>
<sequence>MSSNNFSPMDDSLPRDNRFRLVPRLGKISTAVFASLFVVCLGCLAFLAFLWAADTNNTVWRSIVLSGWTTRSVTITSLVLRWATASQAATCTSMLAAILLQKGAVPLPAAAAVSIFRFDNKGPWSLLGKMGVKWYHGSTSIALLAAMLSVTTLSLQFTSTVLLSQVGLATLPVTIYVPQTRYGLDTDGPTYGSQLSAVPHFMDTTPASYPAFAEWISNATTSDTAAQYGEFAPNKGHGIIDTGTVVRVFLPINDTNERSRLAEYHGFGTAVDTRVVCMRPKVTNVEFSTDSGFRVTGLADNEQKPLGLLRQADSEGSANFSLPFDCGFAAVASHDWSSELYGWPLALCRPNYDWDTKAGIYSVMEREGQEQLGGTYLLINATMVDAVTELDGSDVWESMTLKPVGTSVYEGVSLQFTLCMTAFAAQDMDIEATRPALITPEPALLWNTLTATYDAEAVLRQLGANTSSVPIAERGIFDLASRSWQRPPEDQDPLDLSSGTFSTTRALGMVNDDVYGETVNNAQYSIFALMASSTANPALALQAYFTTLCAVSYYDQITMFDTAAPSSQLSLVQVTRPLGWTAFSIVVSVVVLHCLLIFLVTLIFQHAGSLSQIQNAWASVSQLLGPTTDDWIKGANNVDDKTVELWLKARGLQKTFVGVGDVQSRVQLVEKHKVT</sequence>
<comment type="caution">
    <text evidence="2">The sequence shown here is derived from an EMBL/GenBank/DDBJ whole genome shotgun (WGS) entry which is preliminary data.</text>
</comment>
<evidence type="ECO:0000256" key="1">
    <source>
        <dbReference type="SAM" id="Phobius"/>
    </source>
</evidence>
<dbReference type="Proteomes" id="UP000738349">
    <property type="component" value="Unassembled WGS sequence"/>
</dbReference>
<proteinExistence type="predicted"/>
<keyword evidence="1" id="KW-0472">Membrane</keyword>
<dbReference type="OrthoDB" id="5428040at2759"/>
<keyword evidence="1" id="KW-1133">Transmembrane helix</keyword>
<gene>
    <name evidence="2" type="ORF">EDB81DRAFT_931852</name>
</gene>
<dbReference type="AlphaFoldDB" id="A0A9P9F657"/>
<evidence type="ECO:0000313" key="3">
    <source>
        <dbReference type="Proteomes" id="UP000738349"/>
    </source>
</evidence>
<evidence type="ECO:0000313" key="2">
    <source>
        <dbReference type="EMBL" id="KAH7153377.1"/>
    </source>
</evidence>